<dbReference type="RefSeq" id="WP_141655584.1">
    <property type="nucleotide sequence ID" value="NZ_CP122369.1"/>
</dbReference>
<evidence type="ECO:0000313" key="2">
    <source>
        <dbReference type="EMBL" id="MDX2958351.1"/>
    </source>
</evidence>
<dbReference type="EMBL" id="JARAWP010000006">
    <property type="protein sequence ID" value="MDX3018718.1"/>
    <property type="molecule type" value="Genomic_DNA"/>
</dbReference>
<accession>A0AAP6B543</accession>
<gene>
    <name evidence="2" type="ORF">PV399_01260</name>
    <name evidence="3" type="ORF">PV666_12570</name>
</gene>
<feature type="transmembrane region" description="Helical" evidence="1">
    <location>
        <begin position="17"/>
        <end position="37"/>
    </location>
</feature>
<reference evidence="2 4" key="1">
    <citation type="journal article" date="2023" name="Microb. Genom.">
        <title>Mesoterricola silvestris gen. nov., sp. nov., Mesoterricola sediminis sp. nov., Geothrix oryzae sp. nov., Geothrix edaphica sp. nov., Geothrix rubra sp. nov., and Geothrix limicola sp. nov., six novel members of Acidobacteriota isolated from soils.</title>
        <authorList>
            <person name="Weisberg A.J."/>
            <person name="Pearce E."/>
            <person name="Kramer C.G."/>
            <person name="Chang J.H."/>
            <person name="Clarke C.R."/>
        </authorList>
    </citation>
    <scope>NUCLEOTIDE SEQUENCE</scope>
    <source>
        <strain evidence="3 4">NB05-1H</strain>
        <strain evidence="2">NRRL_B-16521</strain>
    </source>
</reference>
<evidence type="ECO:0000313" key="3">
    <source>
        <dbReference type="EMBL" id="MDX3018718.1"/>
    </source>
</evidence>
<evidence type="ECO:0000256" key="1">
    <source>
        <dbReference type="SAM" id="Phobius"/>
    </source>
</evidence>
<evidence type="ECO:0000313" key="5">
    <source>
        <dbReference type="Proteomes" id="UP001282288"/>
    </source>
</evidence>
<sequence>MTDVRVRVLEGPLRTEWFIGVTVFSWVAMTVAGVSGLFGADPVGPAVAGSLGLPFLLHFALRGRFAVRYDEAGVTVLRPWSRRRAAWGEVTGVGFRRLPLAEDGTERWAVSVLAGDRSLPLVTVEDAVDADRPSRDLLERHGRLFAPLANRGLRPEQPAERRYFDRAVGSLSVG</sequence>
<dbReference type="Proteomes" id="UP001272987">
    <property type="component" value="Unassembled WGS sequence"/>
</dbReference>
<organism evidence="2 5">
    <name type="scientific">Streptomyces acidiscabies</name>
    <dbReference type="NCBI Taxonomy" id="42234"/>
    <lineage>
        <taxon>Bacteria</taxon>
        <taxon>Bacillati</taxon>
        <taxon>Actinomycetota</taxon>
        <taxon>Actinomycetes</taxon>
        <taxon>Kitasatosporales</taxon>
        <taxon>Streptomycetaceae</taxon>
        <taxon>Streptomyces</taxon>
    </lineage>
</organism>
<dbReference type="GeneID" id="69808392"/>
<evidence type="ECO:0000313" key="4">
    <source>
        <dbReference type="Proteomes" id="UP001272987"/>
    </source>
</evidence>
<keyword evidence="1" id="KW-0472">Membrane</keyword>
<dbReference type="Proteomes" id="UP001282288">
    <property type="component" value="Unassembled WGS sequence"/>
</dbReference>
<feature type="transmembrane region" description="Helical" evidence="1">
    <location>
        <begin position="43"/>
        <end position="61"/>
    </location>
</feature>
<evidence type="ECO:0008006" key="6">
    <source>
        <dbReference type="Google" id="ProtNLM"/>
    </source>
</evidence>
<dbReference type="EMBL" id="JARAWC010000001">
    <property type="protein sequence ID" value="MDX2958351.1"/>
    <property type="molecule type" value="Genomic_DNA"/>
</dbReference>
<keyword evidence="4" id="KW-1185">Reference proteome</keyword>
<proteinExistence type="predicted"/>
<keyword evidence="1" id="KW-1133">Transmembrane helix</keyword>
<name>A0AAP6B543_9ACTN</name>
<comment type="caution">
    <text evidence="2">The sequence shown here is derived from an EMBL/GenBank/DDBJ whole genome shotgun (WGS) entry which is preliminary data.</text>
</comment>
<protein>
    <recommendedName>
        <fullName evidence="6">PH domain-containing protein</fullName>
    </recommendedName>
</protein>
<dbReference type="AlphaFoldDB" id="A0AAP6B543"/>
<keyword evidence="1" id="KW-0812">Transmembrane</keyword>